<dbReference type="PROSITE" id="PS51736">
    <property type="entry name" value="RECOMBINASES_3"/>
    <property type="match status" value="1"/>
</dbReference>
<dbReference type="InterPro" id="IPR050639">
    <property type="entry name" value="SSR_resolvase"/>
</dbReference>
<dbReference type="PANTHER" id="PTHR30461">
    <property type="entry name" value="DNA-INVERTASE FROM LAMBDOID PROPHAGE"/>
    <property type="match status" value="1"/>
</dbReference>
<dbReference type="RefSeq" id="WP_184676356.1">
    <property type="nucleotide sequence ID" value="NZ_JACHGY010000001.1"/>
</dbReference>
<dbReference type="AlphaFoldDB" id="A0A7X0H4C8"/>
<dbReference type="Proteomes" id="UP000541810">
    <property type="component" value="Unassembled WGS sequence"/>
</dbReference>
<evidence type="ECO:0000256" key="2">
    <source>
        <dbReference type="ARBA" id="ARBA00023172"/>
    </source>
</evidence>
<protein>
    <submittedName>
        <fullName evidence="4">DNA invertase Pin-like site-specific DNA recombinase</fullName>
    </submittedName>
</protein>
<dbReference type="Pfam" id="PF00239">
    <property type="entry name" value="Resolvase"/>
    <property type="match status" value="1"/>
</dbReference>
<sequence>MVSQPAPRFVAYHRVSTARQGRSGLGLEAQEEAVRVHTATVGGTILEAFTEVESGKRRDRPELAKALAAAKRRKAVLIVAKLDRLARNVAFLSALMESGVDFVACDNPHASRLTIHILAAVAEDEARRISERTKAALAARKARGLPLGNPANLTPGNSPAPQMNKTKAQADAERMRPVVESILGDTSVAVESVRGLCRELKERGYVTASGSDWHPTSTSRLLVRLGLEMPSTRNY</sequence>
<keyword evidence="1" id="KW-0238">DNA-binding</keyword>
<comment type="caution">
    <text evidence="4">The sequence shown here is derived from an EMBL/GenBank/DDBJ whole genome shotgun (WGS) entry which is preliminary data.</text>
</comment>
<evidence type="ECO:0000313" key="4">
    <source>
        <dbReference type="EMBL" id="MBB6428848.1"/>
    </source>
</evidence>
<dbReference type="SUPFAM" id="SSF53041">
    <property type="entry name" value="Resolvase-like"/>
    <property type="match status" value="1"/>
</dbReference>
<name>A0A7X0H4C8_9BACT</name>
<dbReference type="GO" id="GO:0003677">
    <property type="term" value="F:DNA binding"/>
    <property type="evidence" value="ECO:0007669"/>
    <property type="project" value="UniProtKB-KW"/>
</dbReference>
<gene>
    <name evidence="4" type="ORF">HNQ40_000654</name>
</gene>
<keyword evidence="2" id="KW-0233">DNA recombination</keyword>
<dbReference type="Gene3D" id="3.40.50.1390">
    <property type="entry name" value="Resolvase, N-terminal catalytic domain"/>
    <property type="match status" value="1"/>
</dbReference>
<dbReference type="InterPro" id="IPR036162">
    <property type="entry name" value="Resolvase-like_N_sf"/>
</dbReference>
<organism evidence="4 5">
    <name type="scientific">Algisphaera agarilytica</name>
    <dbReference type="NCBI Taxonomy" id="1385975"/>
    <lineage>
        <taxon>Bacteria</taxon>
        <taxon>Pseudomonadati</taxon>
        <taxon>Planctomycetota</taxon>
        <taxon>Phycisphaerae</taxon>
        <taxon>Phycisphaerales</taxon>
        <taxon>Phycisphaeraceae</taxon>
        <taxon>Algisphaera</taxon>
    </lineage>
</organism>
<proteinExistence type="predicted"/>
<dbReference type="InterPro" id="IPR006119">
    <property type="entry name" value="Resolv_N"/>
</dbReference>
<dbReference type="PANTHER" id="PTHR30461:SF2">
    <property type="entry name" value="SERINE RECOMBINASE PINE-RELATED"/>
    <property type="match status" value="1"/>
</dbReference>
<dbReference type="SMART" id="SM00857">
    <property type="entry name" value="Resolvase"/>
    <property type="match status" value="1"/>
</dbReference>
<evidence type="ECO:0000259" key="3">
    <source>
        <dbReference type="PROSITE" id="PS51736"/>
    </source>
</evidence>
<feature type="domain" description="Resolvase/invertase-type recombinase catalytic" evidence="3">
    <location>
        <begin position="8"/>
        <end position="144"/>
    </location>
</feature>
<evidence type="ECO:0000256" key="1">
    <source>
        <dbReference type="ARBA" id="ARBA00023125"/>
    </source>
</evidence>
<dbReference type="CDD" id="cd00338">
    <property type="entry name" value="Ser_Recombinase"/>
    <property type="match status" value="1"/>
</dbReference>
<accession>A0A7X0H4C8</accession>
<dbReference type="GO" id="GO:0000150">
    <property type="term" value="F:DNA strand exchange activity"/>
    <property type="evidence" value="ECO:0007669"/>
    <property type="project" value="InterPro"/>
</dbReference>
<evidence type="ECO:0000313" key="5">
    <source>
        <dbReference type="Proteomes" id="UP000541810"/>
    </source>
</evidence>
<keyword evidence="5" id="KW-1185">Reference proteome</keyword>
<reference evidence="4 5" key="1">
    <citation type="submission" date="2020-08" db="EMBL/GenBank/DDBJ databases">
        <title>Genomic Encyclopedia of Type Strains, Phase IV (KMG-IV): sequencing the most valuable type-strain genomes for metagenomic binning, comparative biology and taxonomic classification.</title>
        <authorList>
            <person name="Goeker M."/>
        </authorList>
    </citation>
    <scope>NUCLEOTIDE SEQUENCE [LARGE SCALE GENOMIC DNA]</scope>
    <source>
        <strain evidence="4 5">DSM 103725</strain>
    </source>
</reference>
<dbReference type="EMBL" id="JACHGY010000001">
    <property type="protein sequence ID" value="MBB6428848.1"/>
    <property type="molecule type" value="Genomic_DNA"/>
</dbReference>